<feature type="domain" description="Plastocyanin-like" evidence="9">
    <location>
        <begin position="373"/>
        <end position="499"/>
    </location>
</feature>
<dbReference type="GO" id="GO:0010106">
    <property type="term" value="P:cellular response to iron ion starvation"/>
    <property type="evidence" value="ECO:0007669"/>
    <property type="project" value="TreeGrafter"/>
</dbReference>
<feature type="signal peptide" evidence="7">
    <location>
        <begin position="1"/>
        <end position="17"/>
    </location>
</feature>
<dbReference type="InterPro" id="IPR011706">
    <property type="entry name" value="Cu-oxidase_C"/>
</dbReference>
<sequence>MLKSLALWATAASTVFAFPGPVGNTIKLNWDIEWIAAKNPLAPSPRGAPRPVIGINGAWPIPTVEATVGDIVEITINNKLGNETTGIHWHGLHQIGTSHMDGAAGVTQCPVPPGHSFTYKFWLDQSGTYWYHSHVGAQYPDGLRGAFIVKDKVDPYAGQYDEEYLLTVSDWYNQQVPALLVNTIFNASVQMRPPIPDGGLINDGQGAKYKIEAGKKYKFRLINLSAFTGVFLKFDNHDFTIIEIDGVNVKKTEAKLLYLTAAQRYSVIIEAKEDATKNFGISAVFDLNPNFREPLVPNMVNATGALTYDAALPAAPAPIFYNYDDLIDDTIIKPIKHIDLGEPDIQYTLNFDMGLVIDGVPRATVNGKPFVGQKVPTLYTALTTGKDAENPEVYGQINPFVVKKGQVVELILNNKHFAHHPFHFHGHHFQVCQRAAQRAGDAGEIDCSGELMERDTIDIEGASHAVIRFKADNPGIWLFHCHIEWHVPVGLSATIIEDPLALQSGPDKITIPEDHLAACKANCMPTKGNAGGNTVNHLDTSNYNTPQPFDDGAMFVFQECPAGNGTFPPASTTSTIYSTRTYTVSSCAPTVSKCPYGSNGTHVTTEVVPVTTTVCPVSNIPKPRPTFHVGPPHVVPWPDMYEHVTYSHTTTYTVTTSGKPVIKTDVVKGTSAVPINNGPHTTVFGTGSGPKPTGSGKPVTAGAAKAATGFGAAAVAGLLAVAALL</sequence>
<dbReference type="PANTHER" id="PTHR11709">
    <property type="entry name" value="MULTI-COPPER OXIDASE"/>
    <property type="match status" value="1"/>
</dbReference>
<organism evidence="11 12">
    <name type="scientific">Podospora aff. communis PSN243</name>
    <dbReference type="NCBI Taxonomy" id="3040156"/>
    <lineage>
        <taxon>Eukaryota</taxon>
        <taxon>Fungi</taxon>
        <taxon>Dikarya</taxon>
        <taxon>Ascomycota</taxon>
        <taxon>Pezizomycotina</taxon>
        <taxon>Sordariomycetes</taxon>
        <taxon>Sordariomycetidae</taxon>
        <taxon>Sordariales</taxon>
        <taxon>Podosporaceae</taxon>
        <taxon>Podospora</taxon>
    </lineage>
</organism>
<evidence type="ECO:0000256" key="7">
    <source>
        <dbReference type="SAM" id="SignalP"/>
    </source>
</evidence>
<dbReference type="InterPro" id="IPR045087">
    <property type="entry name" value="Cu-oxidase_fam"/>
</dbReference>
<dbReference type="EMBL" id="MU865941">
    <property type="protein sequence ID" value="KAK4448756.1"/>
    <property type="molecule type" value="Genomic_DNA"/>
</dbReference>
<keyword evidence="2" id="KW-0479">Metal-binding</keyword>
<dbReference type="Pfam" id="PF00394">
    <property type="entry name" value="Cu-oxidase"/>
    <property type="match status" value="1"/>
</dbReference>
<dbReference type="InterPro" id="IPR044130">
    <property type="entry name" value="CuRO_2_Fet3-like"/>
</dbReference>
<keyword evidence="12" id="KW-1185">Reference proteome</keyword>
<evidence type="ECO:0000256" key="6">
    <source>
        <dbReference type="SAM" id="MobiDB-lite"/>
    </source>
</evidence>
<dbReference type="Gene3D" id="2.60.40.420">
    <property type="entry name" value="Cupredoxins - blue copper proteins"/>
    <property type="match status" value="3"/>
</dbReference>
<dbReference type="PROSITE" id="PS00080">
    <property type="entry name" value="MULTICOPPER_OXIDASE2"/>
    <property type="match status" value="1"/>
</dbReference>
<dbReference type="CDD" id="cd13877">
    <property type="entry name" value="CuRO_2_Fet3p_like"/>
    <property type="match status" value="1"/>
</dbReference>
<evidence type="ECO:0000313" key="11">
    <source>
        <dbReference type="EMBL" id="KAK4448756.1"/>
    </source>
</evidence>
<dbReference type="GO" id="GO:0004322">
    <property type="term" value="F:ferroxidase activity"/>
    <property type="evidence" value="ECO:0007669"/>
    <property type="project" value="TreeGrafter"/>
</dbReference>
<evidence type="ECO:0000313" key="12">
    <source>
        <dbReference type="Proteomes" id="UP001321760"/>
    </source>
</evidence>
<dbReference type="InterPro" id="IPR033138">
    <property type="entry name" value="Cu_oxidase_CS"/>
</dbReference>
<keyword evidence="5" id="KW-0186">Copper</keyword>
<evidence type="ECO:0000259" key="9">
    <source>
        <dbReference type="Pfam" id="PF07731"/>
    </source>
</evidence>
<dbReference type="SUPFAM" id="SSF49503">
    <property type="entry name" value="Cupredoxins"/>
    <property type="match status" value="3"/>
</dbReference>
<dbReference type="AlphaFoldDB" id="A0AAV9GM11"/>
<evidence type="ECO:0000256" key="5">
    <source>
        <dbReference type="ARBA" id="ARBA00023008"/>
    </source>
</evidence>
<keyword evidence="4" id="KW-0560">Oxidoreductase</keyword>
<feature type="domain" description="Plastocyanin-like" evidence="10">
    <location>
        <begin position="46"/>
        <end position="152"/>
    </location>
</feature>
<protein>
    <submittedName>
        <fullName evidence="11">Cupredoxin</fullName>
    </submittedName>
</protein>
<dbReference type="GO" id="GO:0033573">
    <property type="term" value="C:high-affinity iron permease complex"/>
    <property type="evidence" value="ECO:0007669"/>
    <property type="project" value="TreeGrafter"/>
</dbReference>
<evidence type="ECO:0000256" key="4">
    <source>
        <dbReference type="ARBA" id="ARBA00023002"/>
    </source>
</evidence>
<dbReference type="Proteomes" id="UP001321760">
    <property type="component" value="Unassembled WGS sequence"/>
</dbReference>
<evidence type="ECO:0000259" key="10">
    <source>
        <dbReference type="Pfam" id="PF07732"/>
    </source>
</evidence>
<feature type="region of interest" description="Disordered" evidence="6">
    <location>
        <begin position="678"/>
        <end position="697"/>
    </location>
</feature>
<dbReference type="Pfam" id="PF07732">
    <property type="entry name" value="Cu-oxidase_3"/>
    <property type="match status" value="1"/>
</dbReference>
<dbReference type="PROSITE" id="PS00079">
    <property type="entry name" value="MULTICOPPER_OXIDASE1"/>
    <property type="match status" value="2"/>
</dbReference>
<reference evidence="11" key="1">
    <citation type="journal article" date="2023" name="Mol. Phylogenet. Evol.">
        <title>Genome-scale phylogeny and comparative genomics of the fungal order Sordariales.</title>
        <authorList>
            <person name="Hensen N."/>
            <person name="Bonometti L."/>
            <person name="Westerberg I."/>
            <person name="Brannstrom I.O."/>
            <person name="Guillou S."/>
            <person name="Cros-Aarteil S."/>
            <person name="Calhoun S."/>
            <person name="Haridas S."/>
            <person name="Kuo A."/>
            <person name="Mondo S."/>
            <person name="Pangilinan J."/>
            <person name="Riley R."/>
            <person name="LaButti K."/>
            <person name="Andreopoulos B."/>
            <person name="Lipzen A."/>
            <person name="Chen C."/>
            <person name="Yan M."/>
            <person name="Daum C."/>
            <person name="Ng V."/>
            <person name="Clum A."/>
            <person name="Steindorff A."/>
            <person name="Ohm R.A."/>
            <person name="Martin F."/>
            <person name="Silar P."/>
            <person name="Natvig D.O."/>
            <person name="Lalanne C."/>
            <person name="Gautier V."/>
            <person name="Ament-Velasquez S.L."/>
            <person name="Kruys A."/>
            <person name="Hutchinson M.I."/>
            <person name="Powell A.J."/>
            <person name="Barry K."/>
            <person name="Miller A.N."/>
            <person name="Grigoriev I.V."/>
            <person name="Debuchy R."/>
            <person name="Gladieux P."/>
            <person name="Hiltunen Thoren M."/>
            <person name="Johannesson H."/>
        </authorList>
    </citation>
    <scope>NUCLEOTIDE SEQUENCE</scope>
    <source>
        <strain evidence="11">PSN243</strain>
    </source>
</reference>
<proteinExistence type="inferred from homology"/>
<gene>
    <name evidence="11" type="ORF">QBC34DRAFT_102495</name>
</gene>
<evidence type="ECO:0000256" key="3">
    <source>
        <dbReference type="ARBA" id="ARBA00022729"/>
    </source>
</evidence>
<reference evidence="11" key="2">
    <citation type="submission" date="2023-05" db="EMBL/GenBank/DDBJ databases">
        <authorList>
            <consortium name="Lawrence Berkeley National Laboratory"/>
            <person name="Steindorff A."/>
            <person name="Hensen N."/>
            <person name="Bonometti L."/>
            <person name="Westerberg I."/>
            <person name="Brannstrom I.O."/>
            <person name="Guillou S."/>
            <person name="Cros-Aarteil S."/>
            <person name="Calhoun S."/>
            <person name="Haridas S."/>
            <person name="Kuo A."/>
            <person name="Mondo S."/>
            <person name="Pangilinan J."/>
            <person name="Riley R."/>
            <person name="Labutti K."/>
            <person name="Andreopoulos B."/>
            <person name="Lipzen A."/>
            <person name="Chen C."/>
            <person name="Yanf M."/>
            <person name="Daum C."/>
            <person name="Ng V."/>
            <person name="Clum A."/>
            <person name="Ohm R."/>
            <person name="Martin F."/>
            <person name="Silar P."/>
            <person name="Natvig D."/>
            <person name="Lalanne C."/>
            <person name="Gautier V."/>
            <person name="Ament-Velasquez S.L."/>
            <person name="Kruys A."/>
            <person name="Hutchinson M.I."/>
            <person name="Powell A.J."/>
            <person name="Barry K."/>
            <person name="Miller A.N."/>
            <person name="Grigoriev I.V."/>
            <person name="Debuchy R."/>
            <person name="Gladieux P."/>
            <person name="Thoren M.H."/>
            <person name="Johannesson H."/>
        </authorList>
    </citation>
    <scope>NUCLEOTIDE SEQUENCE</scope>
    <source>
        <strain evidence="11">PSN243</strain>
    </source>
</reference>
<dbReference type="Pfam" id="PF07731">
    <property type="entry name" value="Cu-oxidase_2"/>
    <property type="match status" value="1"/>
</dbReference>
<dbReference type="InterPro" id="IPR002355">
    <property type="entry name" value="Cu_oxidase_Cu_BS"/>
</dbReference>
<dbReference type="GO" id="GO:0033215">
    <property type="term" value="P:reductive iron assimilation"/>
    <property type="evidence" value="ECO:0007669"/>
    <property type="project" value="TreeGrafter"/>
</dbReference>
<dbReference type="GO" id="GO:0005507">
    <property type="term" value="F:copper ion binding"/>
    <property type="evidence" value="ECO:0007669"/>
    <property type="project" value="InterPro"/>
</dbReference>
<name>A0AAV9GM11_9PEZI</name>
<feature type="chain" id="PRO_5043496874" evidence="7">
    <location>
        <begin position="18"/>
        <end position="725"/>
    </location>
</feature>
<evidence type="ECO:0000259" key="8">
    <source>
        <dbReference type="Pfam" id="PF00394"/>
    </source>
</evidence>
<accession>A0AAV9GM11</accession>
<evidence type="ECO:0000256" key="1">
    <source>
        <dbReference type="ARBA" id="ARBA00010609"/>
    </source>
</evidence>
<dbReference type="InterPro" id="IPR001117">
    <property type="entry name" value="Cu-oxidase_2nd"/>
</dbReference>
<keyword evidence="3 7" id="KW-0732">Signal</keyword>
<comment type="similarity">
    <text evidence="1">Belongs to the multicopper oxidase family.</text>
</comment>
<dbReference type="InterPro" id="IPR008972">
    <property type="entry name" value="Cupredoxin"/>
</dbReference>
<evidence type="ECO:0000256" key="2">
    <source>
        <dbReference type="ARBA" id="ARBA00022723"/>
    </source>
</evidence>
<comment type="caution">
    <text evidence="11">The sequence shown here is derived from an EMBL/GenBank/DDBJ whole genome shotgun (WGS) entry which is preliminary data.</text>
</comment>
<feature type="domain" description="Plastocyanin-like" evidence="8">
    <location>
        <begin position="162"/>
        <end position="294"/>
    </location>
</feature>
<dbReference type="InterPro" id="IPR011707">
    <property type="entry name" value="Cu-oxidase-like_N"/>
</dbReference>
<dbReference type="PANTHER" id="PTHR11709:SF361">
    <property type="entry name" value="IRON TRANSPORT MULTICOPPER OXIDASE FET3"/>
    <property type="match status" value="1"/>
</dbReference>